<dbReference type="EMBL" id="DF836399">
    <property type="protein sequence ID" value="GAN06064.1"/>
    <property type="molecule type" value="Genomic_DNA"/>
</dbReference>
<feature type="compositionally biased region" description="Low complexity" evidence="8">
    <location>
        <begin position="264"/>
        <end position="277"/>
    </location>
</feature>
<protein>
    <submittedName>
        <fullName evidence="10">Myocyte-specific enhancer factor 2D homolog isoform X2</fullName>
    </submittedName>
</protein>
<dbReference type="PANTHER" id="PTHR11945:SF534">
    <property type="entry name" value="MYOCYTE-SPECIFIC ENHANCER FACTOR 2"/>
    <property type="match status" value="1"/>
</dbReference>
<dbReference type="PROSITE" id="PS50066">
    <property type="entry name" value="MADS_BOX_2"/>
    <property type="match status" value="1"/>
</dbReference>
<dbReference type="OrthoDB" id="1898716at2759"/>
<reference evidence="10" key="1">
    <citation type="submission" date="2014-09" db="EMBL/GenBank/DDBJ databases">
        <title>Draft genome sequence of an oleaginous Mucoromycotina fungus Mucor ambiguus NBRC6742.</title>
        <authorList>
            <person name="Takeda I."/>
            <person name="Yamane N."/>
            <person name="Morita T."/>
            <person name="Tamano K."/>
            <person name="Machida M."/>
            <person name="Baker S."/>
            <person name="Koike H."/>
        </authorList>
    </citation>
    <scope>NUCLEOTIDE SEQUENCE</scope>
    <source>
        <strain evidence="10">NBRC 6742</strain>
    </source>
</reference>
<feature type="compositionally biased region" description="Polar residues" evidence="8">
    <location>
        <begin position="110"/>
        <end position="119"/>
    </location>
</feature>
<feature type="coiled-coil region" evidence="7">
    <location>
        <begin position="571"/>
        <end position="605"/>
    </location>
</feature>
<evidence type="ECO:0000256" key="7">
    <source>
        <dbReference type="SAM" id="Coils"/>
    </source>
</evidence>
<evidence type="ECO:0000313" key="10">
    <source>
        <dbReference type="EMBL" id="GAN06064.1"/>
    </source>
</evidence>
<evidence type="ECO:0000256" key="2">
    <source>
        <dbReference type="ARBA" id="ARBA00023015"/>
    </source>
</evidence>
<dbReference type="GO" id="GO:0005634">
    <property type="term" value="C:nucleus"/>
    <property type="evidence" value="ECO:0007669"/>
    <property type="project" value="UniProtKB-SubCell"/>
</dbReference>
<dbReference type="Pfam" id="PF21125">
    <property type="entry name" value="MPN_2A_DUB_like"/>
    <property type="match status" value="1"/>
</dbReference>
<feature type="compositionally biased region" description="Basic and acidic residues" evidence="8">
    <location>
        <begin position="90"/>
        <end position="108"/>
    </location>
</feature>
<keyword evidence="11" id="KW-1185">Reference proteome</keyword>
<keyword evidence="5" id="KW-0539">Nucleus</keyword>
<name>A0A0C9MFK0_9FUNG</name>
<evidence type="ECO:0000256" key="5">
    <source>
        <dbReference type="ARBA" id="ARBA00023242"/>
    </source>
</evidence>
<dbReference type="GO" id="GO:0046983">
    <property type="term" value="F:protein dimerization activity"/>
    <property type="evidence" value="ECO:0007669"/>
    <property type="project" value="InterPro"/>
</dbReference>
<dbReference type="CDD" id="cd00265">
    <property type="entry name" value="MADS_MEF2_like"/>
    <property type="match status" value="1"/>
</dbReference>
<sequence>MGRKKIRIQPITDDRNRQVTFLKRKHGLMKKAYELSVLCNCEIALIILNNSNNKLVQYASTDIDKVLMRYTEYDEPYESKSNDDFTNASEKGDEDNSHDLSDADERDSYQIVQSQQYQPSPLVDYNAPPPPPPTGDPNMVQRQIPPYEMYPMYMPNPNYAPQHPQQRPMMYAPLPPPHHQQVIVQGHNAMTYPSPPQPMYVQPPPQHHHQQATKENSMPPPSQPVPISSPSSELDVKHDGTKRPNLRVQIPNESPEPTSYNPDQRAQQQQQQTPQMQSNRSTTSAAIGPPSALPSQFAQNLPSPSTFYPEFYQQNELPSPLNFSATPTNPGAFHWPSNARDYRPSPLSVRPESNGGAPPPAGGAAGGSYEKRSYPYAEHPSTASKKLKEGFLLGVLSYKTTLTNDDSSEQAYEQREDFIIIHAYQILKEKPYDDQGNMNKALVQAQQKDLSSIVGYFKFRRQTDVALSVRDQLWMQSYSQNIPHGCIAIISSTLTNALADKSTHSYEFAFWDMKASATKLPINITNMTESTLGYKNFMSNTPYKLTEGSSNHMLAQISPTSLIIEQYDSMYQQSIQALRAATSRVAEKEAELEKLKKEIEVLRHTNKLF</sequence>
<dbReference type="GO" id="GO:0000981">
    <property type="term" value="F:DNA-binding transcription factor activity, RNA polymerase II-specific"/>
    <property type="evidence" value="ECO:0007669"/>
    <property type="project" value="TreeGrafter"/>
</dbReference>
<keyword evidence="3" id="KW-0238">DNA-binding</keyword>
<dbReference type="AlphaFoldDB" id="A0A0C9MFK0"/>
<dbReference type="Pfam" id="PF00319">
    <property type="entry name" value="SRF-TF"/>
    <property type="match status" value="1"/>
</dbReference>
<dbReference type="SUPFAM" id="SSF55455">
    <property type="entry name" value="SRF-like"/>
    <property type="match status" value="1"/>
</dbReference>
<dbReference type="GO" id="GO:0045944">
    <property type="term" value="P:positive regulation of transcription by RNA polymerase II"/>
    <property type="evidence" value="ECO:0007669"/>
    <property type="project" value="InterPro"/>
</dbReference>
<comment type="similarity">
    <text evidence="6">Belongs to the MEF2 family.</text>
</comment>
<dbReference type="SMART" id="SM00432">
    <property type="entry name" value="MADS"/>
    <property type="match status" value="1"/>
</dbReference>
<dbReference type="STRING" id="91626.A0A0C9MFK0"/>
<feature type="domain" description="MADS-box" evidence="9">
    <location>
        <begin position="1"/>
        <end position="52"/>
    </location>
</feature>
<evidence type="ECO:0000256" key="6">
    <source>
        <dbReference type="ARBA" id="ARBA00025805"/>
    </source>
</evidence>
<dbReference type="Proteomes" id="UP000053815">
    <property type="component" value="Unassembled WGS sequence"/>
</dbReference>
<dbReference type="InterPro" id="IPR002100">
    <property type="entry name" value="TF_MADSbox"/>
</dbReference>
<evidence type="ECO:0000259" key="9">
    <source>
        <dbReference type="PROSITE" id="PS50066"/>
    </source>
</evidence>
<evidence type="ECO:0000256" key="4">
    <source>
        <dbReference type="ARBA" id="ARBA00023163"/>
    </source>
</evidence>
<feature type="region of interest" description="Disordered" evidence="8">
    <location>
        <begin position="189"/>
        <end position="373"/>
    </location>
</feature>
<feature type="compositionally biased region" description="Pro residues" evidence="8">
    <location>
        <begin position="193"/>
        <end position="205"/>
    </location>
</feature>
<keyword evidence="7" id="KW-0175">Coiled coil</keyword>
<dbReference type="InterPro" id="IPR036879">
    <property type="entry name" value="TF_MADSbox_sf"/>
</dbReference>
<dbReference type="GO" id="GO:0000978">
    <property type="term" value="F:RNA polymerase II cis-regulatory region sequence-specific DNA binding"/>
    <property type="evidence" value="ECO:0007669"/>
    <property type="project" value="TreeGrafter"/>
</dbReference>
<evidence type="ECO:0000313" key="11">
    <source>
        <dbReference type="Proteomes" id="UP000053815"/>
    </source>
</evidence>
<keyword evidence="2" id="KW-0805">Transcription regulation</keyword>
<evidence type="ECO:0000256" key="3">
    <source>
        <dbReference type="ARBA" id="ARBA00023125"/>
    </source>
</evidence>
<dbReference type="PANTHER" id="PTHR11945">
    <property type="entry name" value="MADS BOX PROTEIN"/>
    <property type="match status" value="1"/>
</dbReference>
<proteinExistence type="inferred from homology"/>
<gene>
    <name evidence="10" type="ORF">MAM1_0110c05541</name>
</gene>
<feature type="compositionally biased region" description="Polar residues" evidence="8">
    <location>
        <begin position="293"/>
        <end position="329"/>
    </location>
</feature>
<dbReference type="PRINTS" id="PR00404">
    <property type="entry name" value="MADSDOMAIN"/>
</dbReference>
<keyword evidence="4" id="KW-0804">Transcription</keyword>
<accession>A0A0C9MFK0</accession>
<feature type="compositionally biased region" description="Polar residues" evidence="8">
    <location>
        <begin position="251"/>
        <end position="262"/>
    </location>
</feature>
<dbReference type="Gene3D" id="3.40.1810.10">
    <property type="entry name" value="Transcription factor, MADS-box"/>
    <property type="match status" value="1"/>
</dbReference>
<feature type="region of interest" description="Disordered" evidence="8">
    <location>
        <begin position="77"/>
        <end position="142"/>
    </location>
</feature>
<evidence type="ECO:0000256" key="8">
    <source>
        <dbReference type="SAM" id="MobiDB-lite"/>
    </source>
</evidence>
<evidence type="ECO:0000256" key="1">
    <source>
        <dbReference type="ARBA" id="ARBA00004123"/>
    </source>
</evidence>
<comment type="subcellular location">
    <subcellularLocation>
        <location evidence="1">Nucleus</location>
    </subcellularLocation>
</comment>
<dbReference type="InterPro" id="IPR033896">
    <property type="entry name" value="MEF2-like_N"/>
</dbReference>
<organism evidence="10">
    <name type="scientific">Mucor ambiguus</name>
    <dbReference type="NCBI Taxonomy" id="91626"/>
    <lineage>
        <taxon>Eukaryota</taxon>
        <taxon>Fungi</taxon>
        <taxon>Fungi incertae sedis</taxon>
        <taxon>Mucoromycota</taxon>
        <taxon>Mucoromycotina</taxon>
        <taxon>Mucoromycetes</taxon>
        <taxon>Mucorales</taxon>
        <taxon>Mucorineae</taxon>
        <taxon>Mucoraceae</taxon>
        <taxon>Mucor</taxon>
    </lineage>
</organism>